<organism evidence="1 2">
    <name type="scientific">Entomophthora muscae</name>
    <dbReference type="NCBI Taxonomy" id="34485"/>
    <lineage>
        <taxon>Eukaryota</taxon>
        <taxon>Fungi</taxon>
        <taxon>Fungi incertae sedis</taxon>
        <taxon>Zoopagomycota</taxon>
        <taxon>Entomophthoromycotina</taxon>
        <taxon>Entomophthoromycetes</taxon>
        <taxon>Entomophthorales</taxon>
        <taxon>Entomophthoraceae</taxon>
        <taxon>Entomophthora</taxon>
    </lineage>
</organism>
<gene>
    <name evidence="1" type="primary">CUP2_3</name>
    <name evidence="1" type="ORF">DSO57_1016506</name>
</gene>
<dbReference type="EMBL" id="QTSX02000777">
    <property type="protein sequence ID" value="KAJ9085169.1"/>
    <property type="molecule type" value="Genomic_DNA"/>
</dbReference>
<accession>A0ACC2UEE5</accession>
<protein>
    <submittedName>
        <fullName evidence="1">Copper-binding transcription factor, variant 2</fullName>
    </submittedName>
</protein>
<sequence>MEVTLKSMVIKNGEKYSCASCIKGHRSTSCQHINRPLIPVKRKGRPITQCAHCRELRKTKKLHIKCICAEKAIKANSKISCGSSGHASSSSKVQNLLNPCDCSKGSHCQCCELSCESPSTRFCRPKPAPAVDASRLEFELPLPEPPKSKDRPILPSPILEEKGSFCACGCRSTFSGLISAPLGLKDLLNPCNCCMDGKKCGCNHLKKSFDDSKLFSGQTWLESTPAAACCSNTPISTQSLTKEHPTTAPSCCSNPPVQEVTQIDFLTLTSWYEGQVILDQTDSCCSSAFIPPFPEILPSVPMPEKSCCQSACGTSATNQNGLLNLPLNQQQSNCCSSTANTCSSCAGGCKCRQRPPSSNSLTHLPTRHEYIDQDGIRNCGCGCYLSSMECTDCIQDVCTEFLFRPTGL</sequence>
<proteinExistence type="predicted"/>
<comment type="caution">
    <text evidence="1">The sequence shown here is derived from an EMBL/GenBank/DDBJ whole genome shotgun (WGS) entry which is preliminary data.</text>
</comment>
<dbReference type="Proteomes" id="UP001165960">
    <property type="component" value="Unassembled WGS sequence"/>
</dbReference>
<reference evidence="1" key="1">
    <citation type="submission" date="2022-04" db="EMBL/GenBank/DDBJ databases">
        <title>Genome of the entomopathogenic fungus Entomophthora muscae.</title>
        <authorList>
            <person name="Elya C."/>
            <person name="Lovett B.R."/>
            <person name="Lee E."/>
            <person name="Macias A.M."/>
            <person name="Hajek A.E."/>
            <person name="De Bivort B.L."/>
            <person name="Kasson M.T."/>
            <person name="De Fine Licht H.H."/>
            <person name="Stajich J.E."/>
        </authorList>
    </citation>
    <scope>NUCLEOTIDE SEQUENCE</scope>
    <source>
        <strain evidence="1">Berkeley</strain>
    </source>
</reference>
<evidence type="ECO:0000313" key="2">
    <source>
        <dbReference type="Proteomes" id="UP001165960"/>
    </source>
</evidence>
<name>A0ACC2UEE5_9FUNG</name>
<evidence type="ECO:0000313" key="1">
    <source>
        <dbReference type="EMBL" id="KAJ9085169.1"/>
    </source>
</evidence>
<keyword evidence="2" id="KW-1185">Reference proteome</keyword>